<evidence type="ECO:0000313" key="1">
    <source>
        <dbReference type="EMBL" id="SDF19546.1"/>
    </source>
</evidence>
<dbReference type="AlphaFoldDB" id="A0A1G7J3U3"/>
<evidence type="ECO:0000313" key="2">
    <source>
        <dbReference type="Proteomes" id="UP000324020"/>
    </source>
</evidence>
<sequence>MRPNVDIPWSLHGQVKEWAEETDRTLTEAYTELVNTGLANVEHPDES</sequence>
<reference evidence="1 2" key="1">
    <citation type="submission" date="2016-10" db="EMBL/GenBank/DDBJ databases">
        <authorList>
            <person name="Varghese N."/>
            <person name="Submissions S."/>
        </authorList>
    </citation>
    <scope>NUCLEOTIDE SEQUENCE [LARGE SCALE GENOMIC DNA]</scope>
    <source>
        <strain evidence="1 2">CGMCC 1.3527</strain>
    </source>
</reference>
<name>A0A1G7J3U3_9EURY</name>
<dbReference type="Proteomes" id="UP000324020">
    <property type="component" value="Unassembled WGS sequence"/>
</dbReference>
<organism evidence="1 2">
    <name type="scientific">Halorubrum xinjiangense</name>
    <dbReference type="NCBI Taxonomy" id="261291"/>
    <lineage>
        <taxon>Archaea</taxon>
        <taxon>Methanobacteriati</taxon>
        <taxon>Methanobacteriota</taxon>
        <taxon>Stenosarchaea group</taxon>
        <taxon>Halobacteria</taxon>
        <taxon>Halobacteriales</taxon>
        <taxon>Haloferacaceae</taxon>
        <taxon>Halorubrum</taxon>
    </lineage>
</organism>
<keyword evidence="2" id="KW-1185">Reference proteome</keyword>
<gene>
    <name evidence="1" type="ORF">SAMN04488067_102287</name>
</gene>
<proteinExistence type="predicted"/>
<accession>A0A1G7J3U3</accession>
<dbReference type="EMBL" id="FNBO01000002">
    <property type="protein sequence ID" value="SDF19546.1"/>
    <property type="molecule type" value="Genomic_DNA"/>
</dbReference>
<protein>
    <submittedName>
        <fullName evidence="1">Uncharacterized protein</fullName>
    </submittedName>
</protein>